<dbReference type="Proteomes" id="UP000837857">
    <property type="component" value="Chromosome 1"/>
</dbReference>
<reference evidence="2" key="1">
    <citation type="submission" date="2022-03" db="EMBL/GenBank/DDBJ databases">
        <authorList>
            <person name="Martin H S."/>
        </authorList>
    </citation>
    <scope>NUCLEOTIDE SEQUENCE</scope>
</reference>
<gene>
    <name evidence="2" type="ORF">IPOD504_LOCUS844</name>
</gene>
<dbReference type="EMBL" id="OW152813">
    <property type="protein sequence ID" value="CAH2036105.1"/>
    <property type="molecule type" value="Genomic_DNA"/>
</dbReference>
<feature type="non-terminal residue" evidence="2">
    <location>
        <position position="1"/>
    </location>
</feature>
<proteinExistence type="predicted"/>
<feature type="region of interest" description="Disordered" evidence="1">
    <location>
        <begin position="32"/>
        <end position="72"/>
    </location>
</feature>
<organism evidence="2 3">
    <name type="scientific">Iphiclides podalirius</name>
    <name type="common">scarce swallowtail</name>
    <dbReference type="NCBI Taxonomy" id="110791"/>
    <lineage>
        <taxon>Eukaryota</taxon>
        <taxon>Metazoa</taxon>
        <taxon>Ecdysozoa</taxon>
        <taxon>Arthropoda</taxon>
        <taxon>Hexapoda</taxon>
        <taxon>Insecta</taxon>
        <taxon>Pterygota</taxon>
        <taxon>Neoptera</taxon>
        <taxon>Endopterygota</taxon>
        <taxon>Lepidoptera</taxon>
        <taxon>Glossata</taxon>
        <taxon>Ditrysia</taxon>
        <taxon>Papilionoidea</taxon>
        <taxon>Papilionidae</taxon>
        <taxon>Papilioninae</taxon>
        <taxon>Iphiclides</taxon>
    </lineage>
</organism>
<keyword evidence="3" id="KW-1185">Reference proteome</keyword>
<evidence type="ECO:0000313" key="2">
    <source>
        <dbReference type="EMBL" id="CAH2036105.1"/>
    </source>
</evidence>
<accession>A0ABN8HUP4</accession>
<name>A0ABN8HUP4_9NEOP</name>
<protein>
    <submittedName>
        <fullName evidence="2">Uncharacterized protein</fullName>
    </submittedName>
</protein>
<evidence type="ECO:0000313" key="3">
    <source>
        <dbReference type="Proteomes" id="UP000837857"/>
    </source>
</evidence>
<evidence type="ECO:0000256" key="1">
    <source>
        <dbReference type="SAM" id="MobiDB-lite"/>
    </source>
</evidence>
<sequence>MGAPMASGWVARRGAVRATPAPVGRRITTTSCCRAAAQPPSRAHTEPTRPPHGVRALPPVAPESGGERMSRGDLCTGKRLWHHEQTREAYRVRL</sequence>